<organism evidence="1 2">
    <name type="scientific">Rhodoplanes roseus</name>
    <dbReference type="NCBI Taxonomy" id="29409"/>
    <lineage>
        <taxon>Bacteria</taxon>
        <taxon>Pseudomonadati</taxon>
        <taxon>Pseudomonadota</taxon>
        <taxon>Alphaproteobacteria</taxon>
        <taxon>Hyphomicrobiales</taxon>
        <taxon>Nitrobacteraceae</taxon>
        <taxon>Rhodoplanes</taxon>
    </lineage>
</organism>
<dbReference type="OrthoDB" id="7960836at2"/>
<dbReference type="EMBL" id="NPEX01000028">
    <property type="protein sequence ID" value="RAI44962.1"/>
    <property type="molecule type" value="Genomic_DNA"/>
</dbReference>
<gene>
    <name evidence="1" type="ORF">CH341_06315</name>
</gene>
<evidence type="ECO:0000313" key="1">
    <source>
        <dbReference type="EMBL" id="RAI44962.1"/>
    </source>
</evidence>
<evidence type="ECO:0000313" key="2">
    <source>
        <dbReference type="Proteomes" id="UP000249130"/>
    </source>
</evidence>
<name>A0A327L5Z1_9BRAD</name>
<dbReference type="RefSeq" id="WP_111418190.1">
    <property type="nucleotide sequence ID" value="NZ_NPEX01000028.1"/>
</dbReference>
<keyword evidence="2" id="KW-1185">Reference proteome</keyword>
<dbReference type="AlphaFoldDB" id="A0A327L5Z1"/>
<proteinExistence type="predicted"/>
<sequence length="88" mass="9764">MGLIATTLVSETSVHARFSDRADLTAATQWFEFEVPLSDLDIPVPRSVHPRNSDAGFISAARLAALRRLYKIVGAEIVRLQDELRQAD</sequence>
<comment type="caution">
    <text evidence="1">The sequence shown here is derived from an EMBL/GenBank/DDBJ whole genome shotgun (WGS) entry which is preliminary data.</text>
</comment>
<accession>A0A327L5Z1</accession>
<protein>
    <submittedName>
        <fullName evidence="1">Uncharacterized protein</fullName>
    </submittedName>
</protein>
<reference evidence="1 2" key="1">
    <citation type="submission" date="2017-07" db="EMBL/GenBank/DDBJ databases">
        <title>Draft Genome Sequences of Select Purple Nonsulfur Bacteria.</title>
        <authorList>
            <person name="Lasarre B."/>
            <person name="Mckinlay J.B."/>
        </authorList>
    </citation>
    <scope>NUCLEOTIDE SEQUENCE [LARGE SCALE GENOMIC DNA]</scope>
    <source>
        <strain evidence="1 2">DSM 5909</strain>
    </source>
</reference>
<dbReference type="Proteomes" id="UP000249130">
    <property type="component" value="Unassembled WGS sequence"/>
</dbReference>